<dbReference type="Gene3D" id="1.10.3750.10">
    <property type="entry name" value="YhaI-like"/>
    <property type="match status" value="1"/>
</dbReference>
<dbReference type="EMBL" id="JADZSC010000001">
    <property type="protein sequence ID" value="MBH0228708.1"/>
    <property type="molecule type" value="Genomic_DNA"/>
</dbReference>
<dbReference type="Proteomes" id="UP000614490">
    <property type="component" value="Unassembled WGS sequence"/>
</dbReference>
<sequence>MKKYPFKKLVIENGITEEEYHHTMQLLENLDSTYQKEIEDGLLHHETLLIHFAGMLPYKLPVQQTISALEREGYFPDLMKKLKELSEE</sequence>
<evidence type="ECO:0000313" key="1">
    <source>
        <dbReference type="EMBL" id="MBH0228708.1"/>
    </source>
</evidence>
<accession>A0A931HSS2</accession>
<proteinExistence type="predicted"/>
<protein>
    <submittedName>
        <fullName evidence="1">DUF1878 family protein</fullName>
    </submittedName>
</protein>
<keyword evidence="2" id="KW-1185">Reference proteome</keyword>
<name>A0A931HSS2_9BACI</name>
<dbReference type="SUPFAM" id="SSF109915">
    <property type="entry name" value="Hypothetical protein YhaI"/>
    <property type="match status" value="1"/>
</dbReference>
<dbReference type="AlphaFoldDB" id="A0A931HSS2"/>
<gene>
    <name evidence="1" type="ORF">H0267_00665</name>
</gene>
<evidence type="ECO:0000313" key="2">
    <source>
        <dbReference type="Proteomes" id="UP000614490"/>
    </source>
</evidence>
<organism evidence="1 2">
    <name type="scientific">Halobacillus yeomjeoni</name>
    <dbReference type="NCBI Taxonomy" id="311194"/>
    <lineage>
        <taxon>Bacteria</taxon>
        <taxon>Bacillati</taxon>
        <taxon>Bacillota</taxon>
        <taxon>Bacilli</taxon>
        <taxon>Bacillales</taxon>
        <taxon>Bacillaceae</taxon>
        <taxon>Halobacillus</taxon>
    </lineage>
</organism>
<dbReference type="InterPro" id="IPR035945">
    <property type="entry name" value="YhaI-like_sf"/>
</dbReference>
<dbReference type="InterPro" id="IPR015058">
    <property type="entry name" value="DUF1878"/>
</dbReference>
<dbReference type="Pfam" id="PF08963">
    <property type="entry name" value="DUF1878"/>
    <property type="match status" value="1"/>
</dbReference>
<reference evidence="1 2" key="1">
    <citation type="journal article" date="2005" name="Int. J. Syst. Evol. Microbiol.">
        <title>Halobacillus yeomjeoni sp. nov., isolated from a marine solar saltern in Korea.</title>
        <authorList>
            <person name="Yoon J.H."/>
            <person name="Kang S.J."/>
            <person name="Lee C.H."/>
            <person name="Oh H.W."/>
            <person name="Oh T.K."/>
        </authorList>
    </citation>
    <scope>NUCLEOTIDE SEQUENCE [LARGE SCALE GENOMIC DNA]</scope>
    <source>
        <strain evidence="1 2">KCTC 3957</strain>
    </source>
</reference>
<comment type="caution">
    <text evidence="1">The sequence shown here is derived from an EMBL/GenBank/DDBJ whole genome shotgun (WGS) entry which is preliminary data.</text>
</comment>